<gene>
    <name evidence="6" type="ORF">Q4490_05845</name>
</gene>
<dbReference type="InterPro" id="IPR011701">
    <property type="entry name" value="MFS"/>
</dbReference>
<dbReference type="Gene3D" id="1.20.1250.20">
    <property type="entry name" value="MFS general substrate transporter like domains"/>
    <property type="match status" value="2"/>
</dbReference>
<comment type="caution">
    <text evidence="6">The sequence shown here is derived from an EMBL/GenBank/DDBJ whole genome shotgun (WGS) entry which is preliminary data.</text>
</comment>
<dbReference type="AlphaFoldDB" id="A0AAW7XGA7"/>
<dbReference type="Proteomes" id="UP001169862">
    <property type="component" value="Unassembled WGS sequence"/>
</dbReference>
<proteinExistence type="predicted"/>
<keyword evidence="3 4" id="KW-0472">Membrane</keyword>
<evidence type="ECO:0000259" key="5">
    <source>
        <dbReference type="PROSITE" id="PS50850"/>
    </source>
</evidence>
<dbReference type="SUPFAM" id="SSF103473">
    <property type="entry name" value="MFS general substrate transporter"/>
    <property type="match status" value="1"/>
</dbReference>
<dbReference type="EMBL" id="JAUOPG010000003">
    <property type="protein sequence ID" value="MDO6453080.1"/>
    <property type="molecule type" value="Genomic_DNA"/>
</dbReference>
<dbReference type="Pfam" id="PF07690">
    <property type="entry name" value="MFS_1"/>
    <property type="match status" value="1"/>
</dbReference>
<feature type="transmembrane region" description="Helical" evidence="4">
    <location>
        <begin position="290"/>
        <end position="309"/>
    </location>
</feature>
<feature type="transmembrane region" description="Helical" evidence="4">
    <location>
        <begin position="265"/>
        <end position="283"/>
    </location>
</feature>
<feature type="transmembrane region" description="Helical" evidence="4">
    <location>
        <begin position="77"/>
        <end position="96"/>
    </location>
</feature>
<dbReference type="CDD" id="cd17355">
    <property type="entry name" value="MFS_YcxA_like"/>
    <property type="match status" value="1"/>
</dbReference>
<feature type="transmembrane region" description="Helical" evidence="4">
    <location>
        <begin position="228"/>
        <end position="253"/>
    </location>
</feature>
<dbReference type="PANTHER" id="PTHR11360">
    <property type="entry name" value="MONOCARBOXYLATE TRANSPORTER"/>
    <property type="match status" value="1"/>
</dbReference>
<feature type="transmembrane region" description="Helical" evidence="4">
    <location>
        <begin position="50"/>
        <end position="70"/>
    </location>
</feature>
<dbReference type="InterPro" id="IPR050327">
    <property type="entry name" value="Proton-linked_MCT"/>
</dbReference>
<protein>
    <submittedName>
        <fullName evidence="6">MFS transporter</fullName>
    </submittedName>
</protein>
<organism evidence="6 7">
    <name type="scientific">Neptunomonas phycophila</name>
    <dbReference type="NCBI Taxonomy" id="1572645"/>
    <lineage>
        <taxon>Bacteria</taxon>
        <taxon>Pseudomonadati</taxon>
        <taxon>Pseudomonadota</taxon>
        <taxon>Gammaproteobacteria</taxon>
        <taxon>Oceanospirillales</taxon>
        <taxon>Oceanospirillaceae</taxon>
        <taxon>Neptunomonas</taxon>
    </lineage>
</organism>
<evidence type="ECO:0000256" key="2">
    <source>
        <dbReference type="ARBA" id="ARBA00022989"/>
    </source>
</evidence>
<keyword evidence="2 4" id="KW-1133">Transmembrane helix</keyword>
<evidence type="ECO:0000256" key="4">
    <source>
        <dbReference type="SAM" id="Phobius"/>
    </source>
</evidence>
<feature type="transmembrane region" description="Helical" evidence="4">
    <location>
        <begin position="347"/>
        <end position="369"/>
    </location>
</feature>
<sequence length="411" mass="43790">MEKLKAISPWWLLACAVLILAYNMGIRQSVSLMMPQMSAGLSIPVSEISLGFAVQNLIWGAVAPVAGLLAERFGTARVLLGGILIYGVGLLVASAADSGVLFFVGNALLIGIGAGATTFPIVLAVVGKRFPAHRRSLALGIATAGGSLGQFGFALFVGKLAPVAGWSGTYFWCAVTSVAALCLVLGFVNREAPSSNMSPSQTAKPLSLRAIFDWGMIGRAFKVREYQLLNIGFFVCGFHIAFITVHMSGLVAYCGLLPAVASDSLAIIGIMNVIGVILIGWAGDKWHKPWLLVLVYWLRACLLIALLLLPKTDTIFYLFSGLMGMLWLSTVPLTSGSVAQIFGTKNLASLFGMVMLSHQIGAFFGSWWAGLTFEWFGSYDLALIVSALLGLLAAVVHLPITPLRMERFSPA</sequence>
<feature type="transmembrane region" description="Helical" evidence="4">
    <location>
        <begin position="315"/>
        <end position="335"/>
    </location>
</feature>
<accession>A0AAW7XGA7</accession>
<dbReference type="GO" id="GO:0022857">
    <property type="term" value="F:transmembrane transporter activity"/>
    <property type="evidence" value="ECO:0007669"/>
    <property type="project" value="InterPro"/>
</dbReference>
<evidence type="ECO:0000256" key="3">
    <source>
        <dbReference type="ARBA" id="ARBA00023136"/>
    </source>
</evidence>
<evidence type="ECO:0000256" key="1">
    <source>
        <dbReference type="ARBA" id="ARBA00022692"/>
    </source>
</evidence>
<feature type="transmembrane region" description="Helical" evidence="4">
    <location>
        <begin position="381"/>
        <end position="400"/>
    </location>
</feature>
<feature type="transmembrane region" description="Helical" evidence="4">
    <location>
        <begin position="137"/>
        <end position="157"/>
    </location>
</feature>
<dbReference type="PANTHER" id="PTHR11360:SF284">
    <property type="entry name" value="EG:103B4.3 PROTEIN-RELATED"/>
    <property type="match status" value="1"/>
</dbReference>
<feature type="transmembrane region" description="Helical" evidence="4">
    <location>
        <begin position="102"/>
        <end position="125"/>
    </location>
</feature>
<dbReference type="RefSeq" id="WP_303478381.1">
    <property type="nucleotide sequence ID" value="NZ_JAUOPG010000003.1"/>
</dbReference>
<evidence type="ECO:0000313" key="6">
    <source>
        <dbReference type="EMBL" id="MDO6453080.1"/>
    </source>
</evidence>
<name>A0AAW7XGA7_9GAMM</name>
<evidence type="ECO:0000313" key="7">
    <source>
        <dbReference type="Proteomes" id="UP001169862"/>
    </source>
</evidence>
<feature type="transmembrane region" description="Helical" evidence="4">
    <location>
        <begin position="169"/>
        <end position="188"/>
    </location>
</feature>
<reference evidence="6" key="1">
    <citation type="submission" date="2023-07" db="EMBL/GenBank/DDBJ databases">
        <title>Genome content predicts the carbon catabolic preferences of heterotrophic bacteria.</title>
        <authorList>
            <person name="Gralka M."/>
        </authorList>
    </citation>
    <scope>NUCLEOTIDE SEQUENCE</scope>
    <source>
        <strain evidence="6">I2M16</strain>
    </source>
</reference>
<dbReference type="PROSITE" id="PS50850">
    <property type="entry name" value="MFS"/>
    <property type="match status" value="1"/>
</dbReference>
<dbReference type="InterPro" id="IPR020846">
    <property type="entry name" value="MFS_dom"/>
</dbReference>
<keyword evidence="1 4" id="KW-0812">Transmembrane</keyword>
<dbReference type="InterPro" id="IPR036259">
    <property type="entry name" value="MFS_trans_sf"/>
</dbReference>
<feature type="domain" description="Major facilitator superfamily (MFS) profile" evidence="5">
    <location>
        <begin position="9"/>
        <end position="405"/>
    </location>
</feature>